<keyword evidence="4" id="KW-1185">Reference proteome</keyword>
<evidence type="ECO:0000256" key="2">
    <source>
        <dbReference type="SAM" id="MobiDB-lite"/>
    </source>
</evidence>
<feature type="region of interest" description="Disordered" evidence="2">
    <location>
        <begin position="179"/>
        <end position="199"/>
    </location>
</feature>
<dbReference type="EMBL" id="LWCA01000344">
    <property type="protein sequence ID" value="OAF69051.1"/>
    <property type="molecule type" value="Genomic_DNA"/>
</dbReference>
<evidence type="ECO:0000313" key="4">
    <source>
        <dbReference type="Proteomes" id="UP000078046"/>
    </source>
</evidence>
<evidence type="ECO:0000256" key="1">
    <source>
        <dbReference type="SAM" id="Coils"/>
    </source>
</evidence>
<name>A0A177B641_9BILA</name>
<proteinExistence type="predicted"/>
<feature type="coiled-coil region" evidence="1">
    <location>
        <begin position="141"/>
        <end position="168"/>
    </location>
</feature>
<dbReference type="AlphaFoldDB" id="A0A177B641"/>
<comment type="caution">
    <text evidence="3">The sequence shown here is derived from an EMBL/GenBank/DDBJ whole genome shotgun (WGS) entry which is preliminary data.</text>
</comment>
<protein>
    <submittedName>
        <fullName evidence="3">Uncharacterized protein</fullName>
    </submittedName>
</protein>
<keyword evidence="1" id="KW-0175">Coiled coil</keyword>
<evidence type="ECO:0000313" key="3">
    <source>
        <dbReference type="EMBL" id="OAF69051.1"/>
    </source>
</evidence>
<reference evidence="3 4" key="1">
    <citation type="submission" date="2016-04" db="EMBL/GenBank/DDBJ databases">
        <title>The genome of Intoshia linei affirms orthonectids as highly simplified spiralians.</title>
        <authorList>
            <person name="Mikhailov K.V."/>
            <person name="Slusarev G.S."/>
            <person name="Nikitin M.A."/>
            <person name="Logacheva M.D."/>
            <person name="Penin A."/>
            <person name="Aleoshin V."/>
            <person name="Panchin Y.V."/>
        </authorList>
    </citation>
    <scope>NUCLEOTIDE SEQUENCE [LARGE SCALE GENOMIC DNA]</scope>
    <source>
        <strain evidence="3">Intl2013</strain>
        <tissue evidence="3">Whole animal</tissue>
    </source>
</reference>
<sequence length="224" mass="25923">MGFIRSLSKMNTKIKAPMQNYRKSFIKLPKIGNDAKIMNLNEMSENKENIFISTPKQSNSNFDGIGSEKYIFQENKMVRSTSKKILKSIKQRMRQKSKDRKTKTHKNGVQKPLKINKLKNKSPLSIAPKINIEKNIESMTNNEIKHELKNVTEKLKLLSEKIDCVIEKEVFSIRQKSTPMHDHFNSNKSTSIPNSIKRPNRPVMGIGLYPPTPQLHMSKKLFRI</sequence>
<organism evidence="3 4">
    <name type="scientific">Intoshia linei</name>
    <dbReference type="NCBI Taxonomy" id="1819745"/>
    <lineage>
        <taxon>Eukaryota</taxon>
        <taxon>Metazoa</taxon>
        <taxon>Spiralia</taxon>
        <taxon>Lophotrochozoa</taxon>
        <taxon>Mesozoa</taxon>
        <taxon>Orthonectida</taxon>
        <taxon>Rhopaluridae</taxon>
        <taxon>Intoshia</taxon>
    </lineage>
</organism>
<gene>
    <name evidence="3" type="ORF">A3Q56_03197</name>
</gene>
<dbReference type="Proteomes" id="UP000078046">
    <property type="component" value="Unassembled WGS sequence"/>
</dbReference>
<accession>A0A177B641</accession>